<dbReference type="Proteomes" id="UP000198670">
    <property type="component" value="Unassembled WGS sequence"/>
</dbReference>
<feature type="compositionally biased region" description="Basic and acidic residues" evidence="1">
    <location>
        <begin position="1"/>
        <end position="38"/>
    </location>
</feature>
<evidence type="ECO:0000256" key="1">
    <source>
        <dbReference type="SAM" id="MobiDB-lite"/>
    </source>
</evidence>
<accession>A0A1I3KN15</accession>
<name>A0A1I3KN15_9SPHI</name>
<dbReference type="STRING" id="1477437.SAMN05444682_105246"/>
<dbReference type="AlphaFoldDB" id="A0A1I3KN15"/>
<gene>
    <name evidence="2" type="ORF">SAMN05444682_105246</name>
</gene>
<evidence type="ECO:0000313" key="2">
    <source>
        <dbReference type="EMBL" id="SFI73718.1"/>
    </source>
</evidence>
<proteinExistence type="predicted"/>
<sequence length="244" mass="27832">MATLTKEKEKRSPEKARPVKREKSKESVKKDLSPKKDLSSSYNKLKKYDGKVYTGMQIGRSHHWIYDAGDWRETKITPDLWEISYAVTKRRKGKAPEGSGVPVGTGYHWYILAHQYVEKLNANDYSTALTGLKFKLAHKRASKNKWSVSGQTQRKHLIKFLKDLIAQLESDPIPLEFEYKGDLYKGEGVPISQTCQKGICYEVDVNLNDQPMGIIRCAKSGWKMDGVNQGLVDAIGHQIFLHFE</sequence>
<keyword evidence="3" id="KW-1185">Reference proteome</keyword>
<reference evidence="2 3" key="1">
    <citation type="submission" date="2016-10" db="EMBL/GenBank/DDBJ databases">
        <authorList>
            <person name="de Groot N.N."/>
        </authorList>
    </citation>
    <scope>NUCLEOTIDE SEQUENCE [LARGE SCALE GENOMIC DNA]</scope>
    <source>
        <strain evidence="2 3">RK1</strain>
    </source>
</reference>
<evidence type="ECO:0000313" key="3">
    <source>
        <dbReference type="Proteomes" id="UP000198670"/>
    </source>
</evidence>
<feature type="region of interest" description="Disordered" evidence="1">
    <location>
        <begin position="1"/>
        <end position="39"/>
    </location>
</feature>
<dbReference type="RefSeq" id="WP_245893193.1">
    <property type="nucleotide sequence ID" value="NZ_FOQO01000005.1"/>
</dbReference>
<organism evidence="2 3">
    <name type="scientific">Parapedobacter indicus</name>
    <dbReference type="NCBI Taxonomy" id="1477437"/>
    <lineage>
        <taxon>Bacteria</taxon>
        <taxon>Pseudomonadati</taxon>
        <taxon>Bacteroidota</taxon>
        <taxon>Sphingobacteriia</taxon>
        <taxon>Sphingobacteriales</taxon>
        <taxon>Sphingobacteriaceae</taxon>
        <taxon>Parapedobacter</taxon>
    </lineage>
</organism>
<protein>
    <submittedName>
        <fullName evidence="2">Uncharacterized protein</fullName>
    </submittedName>
</protein>
<dbReference type="EMBL" id="FOQO01000005">
    <property type="protein sequence ID" value="SFI73718.1"/>
    <property type="molecule type" value="Genomic_DNA"/>
</dbReference>